<feature type="compositionally biased region" description="Basic and acidic residues" evidence="1">
    <location>
        <begin position="436"/>
        <end position="445"/>
    </location>
</feature>
<dbReference type="EMBL" id="FMZP01000016">
    <property type="protein sequence ID" value="SDD23903.1"/>
    <property type="molecule type" value="Genomic_DNA"/>
</dbReference>
<dbReference type="InterPro" id="IPR035185">
    <property type="entry name" value="DUF5305"/>
</dbReference>
<dbReference type="EMBL" id="FOIC01000025">
    <property type="protein sequence ID" value="SEU00145.1"/>
    <property type="molecule type" value="Genomic_DNA"/>
</dbReference>
<keyword evidence="5" id="KW-1185">Reference proteome</keyword>
<evidence type="ECO:0000313" key="5">
    <source>
        <dbReference type="Proteomes" id="UP000199320"/>
    </source>
</evidence>
<name>A0A1G6T4M7_9EURY</name>
<feature type="region of interest" description="Disordered" evidence="1">
    <location>
        <begin position="385"/>
        <end position="460"/>
    </location>
</feature>
<feature type="transmembrane region" description="Helical" evidence="2">
    <location>
        <begin position="27"/>
        <end position="50"/>
    </location>
</feature>
<protein>
    <recommendedName>
        <fullName evidence="7">DUF5305 domain-containing protein</fullName>
    </recommendedName>
</protein>
<dbReference type="RefSeq" id="WP_223174722.1">
    <property type="nucleotide sequence ID" value="NZ_FMZP01000016.1"/>
</dbReference>
<sequence length="460" mass="49402">MTFLSTATSEAGDEERRLRLHVLLEKYRTILIVAFIVFVALGAWLSYGAYANPGEETTQQREHAWTATGDVSHGVTVTEPNSVYPTGTRLENESLYYTAISPTIDGEFVGGYESRTGDNVTVSLSADLVYRAVEPDGEAVYWSERERVVSTTSEDVKPDENVTAAFAVNVSDVASRIDEIESDLGASPGETKVVLEFNREIEGTIDGEQRSVASSYRAPIHVEEGTYWIESASSYDETYEEYETEVVPASVGPPRTVGGPVLLLIGVGGLGGLAYASRRLPELTAAEREWLSYRDDRDQFEEVITTVALPDAALEGPHANSATLAALAEFAIDVDAAVVFDPERGLYVVRHNGVVYVFEPPTPASVADSRENAKSGDDEQISFIDASDLASPSEDAASNGGSTSKSDTNSSQPRADDPVMFAGSKTAPDETDDVNSSDRDARIAESESDVADSDDTAGGD</sequence>
<gene>
    <name evidence="4" type="ORF">SAMN04488694_12510</name>
    <name evidence="3" type="ORF">SAMN05192552_101623</name>
</gene>
<keyword evidence="2" id="KW-0472">Membrane</keyword>
<keyword evidence="2" id="KW-0812">Transmembrane</keyword>
<organism evidence="3 6">
    <name type="scientific">Natrinema hispanicum</name>
    <dbReference type="NCBI Taxonomy" id="392421"/>
    <lineage>
        <taxon>Archaea</taxon>
        <taxon>Methanobacteriati</taxon>
        <taxon>Methanobacteriota</taxon>
        <taxon>Stenosarchaea group</taxon>
        <taxon>Halobacteria</taxon>
        <taxon>Halobacteriales</taxon>
        <taxon>Natrialbaceae</taxon>
        <taxon>Natrinema</taxon>
    </lineage>
</organism>
<dbReference type="STRING" id="392421.SAMN04488694_12510"/>
<evidence type="ECO:0008006" key="7">
    <source>
        <dbReference type="Google" id="ProtNLM"/>
    </source>
</evidence>
<evidence type="ECO:0000256" key="1">
    <source>
        <dbReference type="SAM" id="MobiDB-lite"/>
    </source>
</evidence>
<keyword evidence="2" id="KW-1133">Transmembrane helix</keyword>
<reference evidence="4" key="1">
    <citation type="submission" date="2016-10" db="EMBL/GenBank/DDBJ databases">
        <authorList>
            <person name="de Groot N.N."/>
        </authorList>
    </citation>
    <scope>NUCLEOTIDE SEQUENCE [LARGE SCALE GENOMIC DNA]</scope>
    <source>
        <strain evidence="4">CDM_6</strain>
    </source>
</reference>
<accession>A0A1G6T4M7</accession>
<evidence type="ECO:0000256" key="2">
    <source>
        <dbReference type="SAM" id="Phobius"/>
    </source>
</evidence>
<feature type="compositionally biased region" description="Acidic residues" evidence="1">
    <location>
        <begin position="446"/>
        <end position="460"/>
    </location>
</feature>
<dbReference type="AlphaFoldDB" id="A0A1G6T4M7"/>
<proteinExistence type="predicted"/>
<dbReference type="Pfam" id="PF17231">
    <property type="entry name" value="DUF5305"/>
    <property type="match status" value="1"/>
</dbReference>
<evidence type="ECO:0000313" key="4">
    <source>
        <dbReference type="EMBL" id="SEU00145.1"/>
    </source>
</evidence>
<evidence type="ECO:0000313" key="3">
    <source>
        <dbReference type="EMBL" id="SDD23903.1"/>
    </source>
</evidence>
<reference evidence="5 6" key="2">
    <citation type="submission" date="2016-10" db="EMBL/GenBank/DDBJ databases">
        <authorList>
            <person name="Varghese N."/>
            <person name="Submissions S."/>
        </authorList>
    </citation>
    <scope>NUCLEOTIDE SEQUENCE [LARGE SCALE GENOMIC DNA]</scope>
    <source>
        <strain evidence="3 6">CDM_1</strain>
        <strain evidence="5">CDM_6</strain>
    </source>
</reference>
<feature type="compositionally biased region" description="Polar residues" evidence="1">
    <location>
        <begin position="399"/>
        <end position="413"/>
    </location>
</feature>
<dbReference type="Proteomes" id="UP000324021">
    <property type="component" value="Unassembled WGS sequence"/>
</dbReference>
<evidence type="ECO:0000313" key="6">
    <source>
        <dbReference type="Proteomes" id="UP000324021"/>
    </source>
</evidence>
<dbReference type="Proteomes" id="UP000199320">
    <property type="component" value="Unassembled WGS sequence"/>
</dbReference>